<keyword evidence="3" id="KW-0812">Transmembrane</keyword>
<dbReference type="Pfam" id="PF02518">
    <property type="entry name" value="HATPase_c"/>
    <property type="match status" value="1"/>
</dbReference>
<dbReference type="PANTHER" id="PTHR34220">
    <property type="entry name" value="SENSOR HISTIDINE KINASE YPDA"/>
    <property type="match status" value="1"/>
</dbReference>
<accession>A0ABQ5PVE8</accession>
<keyword evidence="6" id="KW-1185">Reference proteome</keyword>
<evidence type="ECO:0000313" key="5">
    <source>
        <dbReference type="EMBL" id="GLH66333.1"/>
    </source>
</evidence>
<evidence type="ECO:0000256" key="2">
    <source>
        <dbReference type="SAM" id="MobiDB-lite"/>
    </source>
</evidence>
<dbReference type="EMBL" id="BSDC01000001">
    <property type="protein sequence ID" value="GLH66333.1"/>
    <property type="molecule type" value="Genomic_DNA"/>
</dbReference>
<protein>
    <submittedName>
        <fullName evidence="5">ATPase</fullName>
    </submittedName>
</protein>
<evidence type="ECO:0000313" key="6">
    <source>
        <dbReference type="Proteomes" id="UP001165044"/>
    </source>
</evidence>
<dbReference type="SUPFAM" id="SSF55874">
    <property type="entry name" value="ATPase domain of HSP90 chaperone/DNA topoisomerase II/histidine kinase"/>
    <property type="match status" value="1"/>
</dbReference>
<dbReference type="CDD" id="cd16917">
    <property type="entry name" value="HATPase_UhpB-NarQ-NarX-like"/>
    <property type="match status" value="1"/>
</dbReference>
<dbReference type="Pfam" id="PF06580">
    <property type="entry name" value="His_kinase"/>
    <property type="match status" value="1"/>
</dbReference>
<feature type="transmembrane region" description="Helical" evidence="3">
    <location>
        <begin position="88"/>
        <end position="109"/>
    </location>
</feature>
<name>A0ABQ5PVE8_9BACT</name>
<comment type="caution">
    <text evidence="5">The sequence shown here is derived from an EMBL/GenBank/DDBJ whole genome shotgun (WGS) entry which is preliminary data.</text>
</comment>
<dbReference type="InterPro" id="IPR010559">
    <property type="entry name" value="Sig_transdc_His_kin_internal"/>
</dbReference>
<sequence>MSSSPATPWRWPRLKLRPVLGLLAGFLALGFWLGSTVALEMRASGNPDPWTRPLLWELTGALATWAVLWIPVSVVLNAPRPGGNRRRFLGLHLTGWAIYTTLKNALMLAPRFALYPRLGWGPYHYGDWPTHLAMEAMKDVLAYGLLALGYQTLRVWRERQEEQVRQARLEAELHDAQLRQLTGQLDPHFLFNALNTVSSVMYEDLGRTDALLTDLGQLLRAGLERRGPTWTLAEEGDHLQRYDALLLARFQDRLKVDVDLSPAPPQAQVPRFTLQRLVENAVKHNQGRREPLSVIVRAREDQGRLELSVSDDGEGFQAPEQAFSGNGHGLRGLREALRLLHGNQAHLAVAPRPGGGATVLLSFPLEAGR</sequence>
<gene>
    <name evidence="5" type="ORF">GETHED_06970</name>
</gene>
<evidence type="ECO:0000259" key="4">
    <source>
        <dbReference type="PROSITE" id="PS50109"/>
    </source>
</evidence>
<proteinExistence type="predicted"/>
<organism evidence="5 6">
    <name type="scientific">Geothrix edaphica</name>
    <dbReference type="NCBI Taxonomy" id="2927976"/>
    <lineage>
        <taxon>Bacteria</taxon>
        <taxon>Pseudomonadati</taxon>
        <taxon>Acidobacteriota</taxon>
        <taxon>Holophagae</taxon>
        <taxon>Holophagales</taxon>
        <taxon>Holophagaceae</taxon>
        <taxon>Geothrix</taxon>
    </lineage>
</organism>
<keyword evidence="1" id="KW-0175">Coiled coil</keyword>
<feature type="coiled-coil region" evidence="1">
    <location>
        <begin position="157"/>
        <end position="184"/>
    </location>
</feature>
<feature type="region of interest" description="Disordered" evidence="2">
    <location>
        <begin position="308"/>
        <end position="327"/>
    </location>
</feature>
<feature type="domain" description="Histidine kinase" evidence="4">
    <location>
        <begin position="274"/>
        <end position="367"/>
    </location>
</feature>
<dbReference type="InterPro" id="IPR003594">
    <property type="entry name" value="HATPase_dom"/>
</dbReference>
<dbReference type="InterPro" id="IPR050640">
    <property type="entry name" value="Bact_2-comp_sensor_kinase"/>
</dbReference>
<dbReference type="InterPro" id="IPR036890">
    <property type="entry name" value="HATPase_C_sf"/>
</dbReference>
<dbReference type="Gene3D" id="3.30.565.10">
    <property type="entry name" value="Histidine kinase-like ATPase, C-terminal domain"/>
    <property type="match status" value="1"/>
</dbReference>
<reference evidence="5" key="1">
    <citation type="journal article" date="2023" name="Antonie Van Leeuwenhoek">
        <title>Mesoterricola silvestris gen. nov., sp. nov., Mesoterricola sediminis sp. nov., Geothrix oryzae sp. nov., Geothrix edaphica sp. nov., Geothrix rubra sp. nov., and Geothrix limicola sp. nov., six novel members of Acidobacteriota isolated from soils.</title>
        <authorList>
            <person name="Itoh H."/>
            <person name="Sugisawa Y."/>
            <person name="Mise K."/>
            <person name="Xu Z."/>
            <person name="Kuniyasu M."/>
            <person name="Ushijima N."/>
            <person name="Kawano K."/>
            <person name="Kobayashi E."/>
            <person name="Shiratori Y."/>
            <person name="Masuda Y."/>
            <person name="Senoo K."/>
        </authorList>
    </citation>
    <scope>NUCLEOTIDE SEQUENCE</scope>
    <source>
        <strain evidence="5">Red802</strain>
    </source>
</reference>
<dbReference type="PROSITE" id="PS50109">
    <property type="entry name" value="HIS_KIN"/>
    <property type="match status" value="1"/>
</dbReference>
<dbReference type="RefSeq" id="WP_285606428.1">
    <property type="nucleotide sequence ID" value="NZ_BSDC01000001.1"/>
</dbReference>
<feature type="transmembrane region" description="Helical" evidence="3">
    <location>
        <begin position="54"/>
        <end position="76"/>
    </location>
</feature>
<keyword evidence="3" id="KW-0472">Membrane</keyword>
<evidence type="ECO:0000256" key="3">
    <source>
        <dbReference type="SAM" id="Phobius"/>
    </source>
</evidence>
<keyword evidence="3" id="KW-1133">Transmembrane helix</keyword>
<evidence type="ECO:0000256" key="1">
    <source>
        <dbReference type="SAM" id="Coils"/>
    </source>
</evidence>
<dbReference type="Proteomes" id="UP001165044">
    <property type="component" value="Unassembled WGS sequence"/>
</dbReference>
<dbReference type="InterPro" id="IPR005467">
    <property type="entry name" value="His_kinase_dom"/>
</dbReference>
<dbReference type="PANTHER" id="PTHR34220:SF7">
    <property type="entry name" value="SENSOR HISTIDINE KINASE YPDA"/>
    <property type="match status" value="1"/>
</dbReference>